<reference evidence="1 2" key="2">
    <citation type="journal article" date="2022" name="Mol. Ecol. Resour.">
        <title>The genomes of chicory, endive, great burdock and yacon provide insights into Asteraceae paleo-polyploidization history and plant inulin production.</title>
        <authorList>
            <person name="Fan W."/>
            <person name="Wang S."/>
            <person name="Wang H."/>
            <person name="Wang A."/>
            <person name="Jiang F."/>
            <person name="Liu H."/>
            <person name="Zhao H."/>
            <person name="Xu D."/>
            <person name="Zhang Y."/>
        </authorList>
    </citation>
    <scope>NUCLEOTIDE SEQUENCE [LARGE SCALE GENOMIC DNA]</scope>
    <source>
        <strain evidence="2">cv. Punajuju</strain>
        <tissue evidence="1">Leaves</tissue>
    </source>
</reference>
<gene>
    <name evidence="1" type="ORF">L2E82_15498</name>
</gene>
<accession>A0ACB9F2K1</accession>
<dbReference type="EMBL" id="CM042011">
    <property type="protein sequence ID" value="KAI3765464.1"/>
    <property type="molecule type" value="Genomic_DNA"/>
</dbReference>
<evidence type="ECO:0000313" key="2">
    <source>
        <dbReference type="Proteomes" id="UP001055811"/>
    </source>
</evidence>
<name>A0ACB9F2K1_CICIN</name>
<comment type="caution">
    <text evidence="1">The sequence shown here is derived from an EMBL/GenBank/DDBJ whole genome shotgun (WGS) entry which is preliminary data.</text>
</comment>
<proteinExistence type="predicted"/>
<sequence length="165" mass="18609">MEKIRQKFRGSSNIKTASIFVMNFDGIQFVELPTDFHKFYVKPPSFANPNLLIMNLVLRFGFNLIVSLTDICCGFEIGYFDSEPPCSNRSPGRNTIQILNSLDGSLIVWRRRRESMADLVALTALLEPPDPKHASRASLDNEASDTGVDEVFNCLITKSSRRNMC</sequence>
<keyword evidence="2" id="KW-1185">Reference proteome</keyword>
<reference evidence="2" key="1">
    <citation type="journal article" date="2022" name="Mol. Ecol. Resour.">
        <title>The genomes of chicory, endive, great burdock and yacon provide insights into Asteraceae palaeo-polyploidization history and plant inulin production.</title>
        <authorList>
            <person name="Fan W."/>
            <person name="Wang S."/>
            <person name="Wang H."/>
            <person name="Wang A."/>
            <person name="Jiang F."/>
            <person name="Liu H."/>
            <person name="Zhao H."/>
            <person name="Xu D."/>
            <person name="Zhang Y."/>
        </authorList>
    </citation>
    <scope>NUCLEOTIDE SEQUENCE [LARGE SCALE GENOMIC DNA]</scope>
    <source>
        <strain evidence="2">cv. Punajuju</strain>
    </source>
</reference>
<dbReference type="Proteomes" id="UP001055811">
    <property type="component" value="Linkage Group LG03"/>
</dbReference>
<evidence type="ECO:0000313" key="1">
    <source>
        <dbReference type="EMBL" id="KAI3765464.1"/>
    </source>
</evidence>
<protein>
    <submittedName>
        <fullName evidence="1">Uncharacterized protein</fullName>
    </submittedName>
</protein>
<organism evidence="1 2">
    <name type="scientific">Cichorium intybus</name>
    <name type="common">Chicory</name>
    <dbReference type="NCBI Taxonomy" id="13427"/>
    <lineage>
        <taxon>Eukaryota</taxon>
        <taxon>Viridiplantae</taxon>
        <taxon>Streptophyta</taxon>
        <taxon>Embryophyta</taxon>
        <taxon>Tracheophyta</taxon>
        <taxon>Spermatophyta</taxon>
        <taxon>Magnoliopsida</taxon>
        <taxon>eudicotyledons</taxon>
        <taxon>Gunneridae</taxon>
        <taxon>Pentapetalae</taxon>
        <taxon>asterids</taxon>
        <taxon>campanulids</taxon>
        <taxon>Asterales</taxon>
        <taxon>Asteraceae</taxon>
        <taxon>Cichorioideae</taxon>
        <taxon>Cichorieae</taxon>
        <taxon>Cichoriinae</taxon>
        <taxon>Cichorium</taxon>
    </lineage>
</organism>